<evidence type="ECO:0000313" key="1">
    <source>
        <dbReference type="EMBL" id="KAK2948415.1"/>
    </source>
</evidence>
<organism evidence="1 2">
    <name type="scientific">Blattamonas nauphoetae</name>
    <dbReference type="NCBI Taxonomy" id="2049346"/>
    <lineage>
        <taxon>Eukaryota</taxon>
        <taxon>Metamonada</taxon>
        <taxon>Preaxostyla</taxon>
        <taxon>Oxymonadida</taxon>
        <taxon>Blattamonas</taxon>
    </lineage>
</organism>
<protein>
    <submittedName>
        <fullName evidence="1">Uncharacterized protein</fullName>
    </submittedName>
</protein>
<proteinExistence type="predicted"/>
<name>A0ABQ9XDW1_9EUKA</name>
<dbReference type="EMBL" id="JARBJD010000177">
    <property type="protein sequence ID" value="KAK2948415.1"/>
    <property type="molecule type" value="Genomic_DNA"/>
</dbReference>
<evidence type="ECO:0000313" key="2">
    <source>
        <dbReference type="Proteomes" id="UP001281761"/>
    </source>
</evidence>
<keyword evidence="2" id="KW-1185">Reference proteome</keyword>
<sequence>MRQGQNKLAPFLRELMKKVWEERRKEGLVEDVPIPLFISTPLRNGMTPPEMVPLLDSASALLASAHPLSHSDAVAVTLFLTSLDNYISFKTKKGRNAFNSAFFKSLSSCPPFATSFATLMLLSLTCSHLELREERRSFWTDYVFSERANVQPVSNSGFFTVLAETFQTLRTGWSDDNIHSIHCFFTDIIKLIVERISPWKSTLETASDVEQFRYTQHITVNNVFVPLRPSLLHCARTNAGIAPHLDFLSWQDVNHPETVPFFEGMWEEVRQEQGVPFCGRHSKIEFKN</sequence>
<accession>A0ABQ9XDW1</accession>
<comment type="caution">
    <text evidence="1">The sequence shown here is derived from an EMBL/GenBank/DDBJ whole genome shotgun (WGS) entry which is preliminary data.</text>
</comment>
<gene>
    <name evidence="1" type="ORF">BLNAU_16670</name>
</gene>
<dbReference type="Proteomes" id="UP001281761">
    <property type="component" value="Unassembled WGS sequence"/>
</dbReference>
<reference evidence="1 2" key="1">
    <citation type="journal article" date="2022" name="bioRxiv">
        <title>Genomics of Preaxostyla Flagellates Illuminates Evolutionary Transitions and the Path Towards Mitochondrial Loss.</title>
        <authorList>
            <person name="Novak L.V.F."/>
            <person name="Treitli S.C."/>
            <person name="Pyrih J."/>
            <person name="Halakuc P."/>
            <person name="Pipaliya S.V."/>
            <person name="Vacek V."/>
            <person name="Brzon O."/>
            <person name="Soukal P."/>
            <person name="Eme L."/>
            <person name="Dacks J.B."/>
            <person name="Karnkowska A."/>
            <person name="Elias M."/>
            <person name="Hampl V."/>
        </authorList>
    </citation>
    <scope>NUCLEOTIDE SEQUENCE [LARGE SCALE GENOMIC DNA]</scope>
    <source>
        <strain evidence="1">NAU3</strain>
        <tissue evidence="1">Gut</tissue>
    </source>
</reference>